<protein>
    <submittedName>
        <fullName evidence="2">Uncharacterized protein</fullName>
    </submittedName>
</protein>
<evidence type="ECO:0000313" key="3">
    <source>
        <dbReference type="Proteomes" id="UP001285354"/>
    </source>
</evidence>
<dbReference type="EMBL" id="JAUBYV010000003">
    <property type="protein sequence ID" value="KAK2628194.1"/>
    <property type="molecule type" value="Genomic_DNA"/>
</dbReference>
<gene>
    <name evidence="2" type="ORF">QTJ16_002840</name>
</gene>
<keyword evidence="3" id="KW-1185">Reference proteome</keyword>
<dbReference type="Proteomes" id="UP001285354">
    <property type="component" value="Unassembled WGS sequence"/>
</dbReference>
<reference evidence="2" key="1">
    <citation type="submission" date="2023-06" db="EMBL/GenBank/DDBJ databases">
        <title>Draft genome of Marssonina rosae.</title>
        <authorList>
            <person name="Cheng Q."/>
        </authorList>
    </citation>
    <scope>NUCLEOTIDE SEQUENCE</scope>
    <source>
        <strain evidence="2">R4</strain>
    </source>
</reference>
<sequence>MSDPQHTNEAKGDTTTLGGLLSGAFKTPGVKNIEAAYTRAGASSNHTPGAASRLGSQDQVGASEHAGRGSTKASEGTSDPRQEPSFIGKAFNNMLNGTGNTK</sequence>
<name>A0AAD9T422_9HELO</name>
<evidence type="ECO:0000256" key="1">
    <source>
        <dbReference type="SAM" id="MobiDB-lite"/>
    </source>
</evidence>
<accession>A0AAD9T422</accession>
<comment type="caution">
    <text evidence="2">The sequence shown here is derived from an EMBL/GenBank/DDBJ whole genome shotgun (WGS) entry which is preliminary data.</text>
</comment>
<evidence type="ECO:0000313" key="2">
    <source>
        <dbReference type="EMBL" id="KAK2628194.1"/>
    </source>
</evidence>
<proteinExistence type="predicted"/>
<feature type="compositionally biased region" description="Polar residues" evidence="1">
    <location>
        <begin position="93"/>
        <end position="102"/>
    </location>
</feature>
<feature type="region of interest" description="Disordered" evidence="1">
    <location>
        <begin position="40"/>
        <end position="102"/>
    </location>
</feature>
<dbReference type="AlphaFoldDB" id="A0AAD9T422"/>
<feature type="region of interest" description="Disordered" evidence="1">
    <location>
        <begin position="1"/>
        <end position="24"/>
    </location>
</feature>
<feature type="compositionally biased region" description="Basic and acidic residues" evidence="1">
    <location>
        <begin position="1"/>
        <end position="12"/>
    </location>
</feature>
<organism evidence="2 3">
    <name type="scientific">Diplocarpon rosae</name>
    <dbReference type="NCBI Taxonomy" id="946125"/>
    <lineage>
        <taxon>Eukaryota</taxon>
        <taxon>Fungi</taxon>
        <taxon>Dikarya</taxon>
        <taxon>Ascomycota</taxon>
        <taxon>Pezizomycotina</taxon>
        <taxon>Leotiomycetes</taxon>
        <taxon>Helotiales</taxon>
        <taxon>Drepanopezizaceae</taxon>
        <taxon>Diplocarpon</taxon>
    </lineage>
</organism>